<dbReference type="GO" id="GO:0006826">
    <property type="term" value="P:iron ion transport"/>
    <property type="evidence" value="ECO:0007669"/>
    <property type="project" value="InterPro"/>
</dbReference>
<reference evidence="5 6" key="1">
    <citation type="journal article" date="2018" name="Mol. Genet. Genomics">
        <title>The red deer Cervus elaphus genome CerEla1.0: sequencing, annotating, genes, and chromosomes.</title>
        <authorList>
            <person name="Bana N.A."/>
            <person name="Nyiri A."/>
            <person name="Nagy J."/>
            <person name="Frank K."/>
            <person name="Nagy T."/>
            <person name="Steger V."/>
            <person name="Schiller M."/>
            <person name="Lakatos P."/>
            <person name="Sugar L."/>
            <person name="Horn P."/>
            <person name="Barta E."/>
            <person name="Orosz L."/>
        </authorList>
    </citation>
    <scope>NUCLEOTIDE SEQUENCE [LARGE SCALE GENOMIC DNA]</scope>
    <source>
        <strain evidence="5">Hungarian</strain>
    </source>
</reference>
<sequence length="129" mass="14248">MSSWIPQTYSNEAEAVVSLVNALVRASYTYLSLSLFFDLHNVAPEGLGHCFFPPQNGGGAARGSHVSLQVQISAILLKPSQDEWGETQHTVEVPCSENNLKHPYPYLCDCRESHALEEQVKLTKKMATS</sequence>
<dbReference type="GO" id="GO:0008198">
    <property type="term" value="F:ferrous iron binding"/>
    <property type="evidence" value="ECO:0007669"/>
    <property type="project" value="TreeGrafter"/>
</dbReference>
<evidence type="ECO:0000256" key="4">
    <source>
        <dbReference type="ARBA" id="ARBA00047045"/>
    </source>
</evidence>
<gene>
    <name evidence="5" type="ORF">Celaphus_00000507</name>
</gene>
<dbReference type="AlphaFoldDB" id="A0A212D7J6"/>
<evidence type="ECO:0000256" key="2">
    <source>
        <dbReference type="ARBA" id="ARBA00044942"/>
    </source>
</evidence>
<evidence type="ECO:0000313" key="5">
    <source>
        <dbReference type="EMBL" id="OWK14172.1"/>
    </source>
</evidence>
<comment type="caution">
    <text evidence="5">The sequence shown here is derived from an EMBL/GenBank/DDBJ whole genome shotgun (WGS) entry which is preliminary data.</text>
</comment>
<evidence type="ECO:0000313" key="6">
    <source>
        <dbReference type="Proteomes" id="UP000242450"/>
    </source>
</evidence>
<name>A0A212D7J6_CEREH</name>
<comment type="subcellular location">
    <subcellularLocation>
        <location evidence="2">Autolysosome</location>
    </subcellularLocation>
</comment>
<dbReference type="Proteomes" id="UP000242450">
    <property type="component" value="Chromosome 5"/>
</dbReference>
<comment type="subunit">
    <text evidence="4">Oligomer of 24 subunits. There are two types of subunits: L (light) chain and H (heavy) chain. The major chain can be light or heavy, depending on the species and tissue type. The functional molecule forms a roughly spherical shell with a diameter of 12 nm and contains a central cavity into which the insoluble mineral iron core is deposited. Interacts with NCOA4.</text>
</comment>
<dbReference type="GO" id="GO:0044754">
    <property type="term" value="C:autolysosome"/>
    <property type="evidence" value="ECO:0007669"/>
    <property type="project" value="UniProtKB-SubCell"/>
</dbReference>
<dbReference type="SUPFAM" id="SSF47240">
    <property type="entry name" value="Ferritin-like"/>
    <property type="match status" value="1"/>
</dbReference>
<dbReference type="GO" id="GO:0006879">
    <property type="term" value="P:intracellular iron ion homeostasis"/>
    <property type="evidence" value="ECO:0007669"/>
    <property type="project" value="InterPro"/>
</dbReference>
<protein>
    <recommendedName>
        <fullName evidence="1">Ferritin light chain</fullName>
    </recommendedName>
</protein>
<dbReference type="EMBL" id="MKHE01000005">
    <property type="protein sequence ID" value="OWK14172.1"/>
    <property type="molecule type" value="Genomic_DNA"/>
</dbReference>
<accession>A0A212D7J6</accession>
<dbReference type="InterPro" id="IPR009078">
    <property type="entry name" value="Ferritin-like_SF"/>
</dbReference>
<proteinExistence type="predicted"/>
<keyword evidence="6" id="KW-1185">Reference proteome</keyword>
<dbReference type="InterPro" id="IPR001519">
    <property type="entry name" value="Ferritin"/>
</dbReference>
<dbReference type="PANTHER" id="PTHR11431:SF47">
    <property type="entry name" value="FERRITIN LIGHT CHAIN"/>
    <property type="match status" value="1"/>
</dbReference>
<organism evidence="5 6">
    <name type="scientific">Cervus elaphus hippelaphus</name>
    <name type="common">European red deer</name>
    <dbReference type="NCBI Taxonomy" id="46360"/>
    <lineage>
        <taxon>Eukaryota</taxon>
        <taxon>Metazoa</taxon>
        <taxon>Chordata</taxon>
        <taxon>Craniata</taxon>
        <taxon>Vertebrata</taxon>
        <taxon>Euteleostomi</taxon>
        <taxon>Mammalia</taxon>
        <taxon>Eutheria</taxon>
        <taxon>Laurasiatheria</taxon>
        <taxon>Artiodactyla</taxon>
        <taxon>Ruminantia</taxon>
        <taxon>Pecora</taxon>
        <taxon>Cervidae</taxon>
        <taxon>Cervinae</taxon>
        <taxon>Cervus</taxon>
    </lineage>
</organism>
<comment type="function">
    <text evidence="3">Stores iron in a soluble, non-toxic, readily available form. Important for iron homeostasis. Iron is taken up in the ferrous form and deposited as ferric hydroxides after oxidation. Also plays a role in delivery of iron to cells. Mediates iron uptake in capsule cells of the developing kidney. Delivery to lysosomes by the cargo receptor NCOA4 for autophagic degradation and release or iron.</text>
</comment>
<evidence type="ECO:0000256" key="3">
    <source>
        <dbReference type="ARBA" id="ARBA00045578"/>
    </source>
</evidence>
<dbReference type="InterPro" id="IPR012347">
    <property type="entry name" value="Ferritin-like"/>
</dbReference>
<evidence type="ECO:0000256" key="1">
    <source>
        <dbReference type="ARBA" id="ARBA00040044"/>
    </source>
</evidence>
<dbReference type="Gene3D" id="1.20.1260.10">
    <property type="match status" value="1"/>
</dbReference>
<dbReference type="GO" id="GO:0008199">
    <property type="term" value="F:ferric iron binding"/>
    <property type="evidence" value="ECO:0007669"/>
    <property type="project" value="InterPro"/>
</dbReference>
<dbReference type="PANTHER" id="PTHR11431">
    <property type="entry name" value="FERRITIN"/>
    <property type="match status" value="1"/>
</dbReference>